<organism evidence="2 3">
    <name type="scientific">Lithocarpus litseifolius</name>
    <dbReference type="NCBI Taxonomy" id="425828"/>
    <lineage>
        <taxon>Eukaryota</taxon>
        <taxon>Viridiplantae</taxon>
        <taxon>Streptophyta</taxon>
        <taxon>Embryophyta</taxon>
        <taxon>Tracheophyta</taxon>
        <taxon>Spermatophyta</taxon>
        <taxon>Magnoliopsida</taxon>
        <taxon>eudicotyledons</taxon>
        <taxon>Gunneridae</taxon>
        <taxon>Pentapetalae</taxon>
        <taxon>rosids</taxon>
        <taxon>fabids</taxon>
        <taxon>Fagales</taxon>
        <taxon>Fagaceae</taxon>
        <taxon>Lithocarpus</taxon>
    </lineage>
</organism>
<gene>
    <name evidence="2" type="ORF">SO802_014072</name>
</gene>
<keyword evidence="3" id="KW-1185">Reference proteome</keyword>
<reference evidence="2 3" key="1">
    <citation type="submission" date="2024-01" db="EMBL/GenBank/DDBJ databases">
        <title>A telomere-to-telomere, gap-free genome of sweet tea (Lithocarpus litseifolius).</title>
        <authorList>
            <person name="Zhou J."/>
        </authorList>
    </citation>
    <scope>NUCLEOTIDE SEQUENCE [LARGE SCALE GENOMIC DNA]</scope>
    <source>
        <strain evidence="2">Zhou-2022a</strain>
        <tissue evidence="2">Leaf</tissue>
    </source>
</reference>
<keyword evidence="1" id="KW-0472">Membrane</keyword>
<proteinExistence type="predicted"/>
<keyword evidence="1" id="KW-0812">Transmembrane</keyword>
<evidence type="ECO:0000313" key="2">
    <source>
        <dbReference type="EMBL" id="KAL0006511.1"/>
    </source>
</evidence>
<dbReference type="AlphaFoldDB" id="A0AAW2DBJ0"/>
<name>A0AAW2DBJ0_9ROSI</name>
<evidence type="ECO:0000256" key="1">
    <source>
        <dbReference type="SAM" id="Phobius"/>
    </source>
</evidence>
<sequence>MSIYTYMSSELATGSQDLHITWVKHPDYPGCERLGTMSKDEMISASCERPSDWDVYRDTATCEKLIFPSAITRILSHFSIPFPSSDHFSIICVIDAATVKRSEHMDARLDTLSTELYQVNVHVGRIARWQTVMGGFASEASPPPPPVASESRLRMMMMMMMMTMTMMLLMMMMEMLALLMRCLLDTLTLCHS</sequence>
<keyword evidence="1" id="KW-1133">Transmembrane helix</keyword>
<evidence type="ECO:0000313" key="3">
    <source>
        <dbReference type="Proteomes" id="UP001459277"/>
    </source>
</evidence>
<protein>
    <submittedName>
        <fullName evidence="2">Uncharacterized protein</fullName>
    </submittedName>
</protein>
<dbReference type="Proteomes" id="UP001459277">
    <property type="component" value="Unassembled WGS sequence"/>
</dbReference>
<accession>A0AAW2DBJ0</accession>
<dbReference type="EMBL" id="JAZDWU010000004">
    <property type="protein sequence ID" value="KAL0006511.1"/>
    <property type="molecule type" value="Genomic_DNA"/>
</dbReference>
<comment type="caution">
    <text evidence="2">The sequence shown here is derived from an EMBL/GenBank/DDBJ whole genome shotgun (WGS) entry which is preliminary data.</text>
</comment>
<feature type="transmembrane region" description="Helical" evidence="1">
    <location>
        <begin position="159"/>
        <end position="180"/>
    </location>
</feature>